<dbReference type="HOGENOM" id="CLU_078780_0_0_6"/>
<dbReference type="RefSeq" id="WP_012486471.1">
    <property type="nucleotide sequence ID" value="NC_010995.1"/>
</dbReference>
<gene>
    <name evidence="1" type="ordered locus">CJA_0810</name>
</gene>
<evidence type="ECO:0000313" key="1">
    <source>
        <dbReference type="EMBL" id="ACE82929.1"/>
    </source>
</evidence>
<keyword evidence="2" id="KW-1185">Reference proteome</keyword>
<dbReference type="Proteomes" id="UP000001036">
    <property type="component" value="Chromosome"/>
</dbReference>
<dbReference type="AlphaFoldDB" id="B3PKQ3"/>
<accession>B3PKQ3</accession>
<organism evidence="1 2">
    <name type="scientific">Cellvibrio japonicus (strain Ueda107)</name>
    <name type="common">Pseudomonas fluorescens subsp. cellulosa</name>
    <dbReference type="NCBI Taxonomy" id="498211"/>
    <lineage>
        <taxon>Bacteria</taxon>
        <taxon>Pseudomonadati</taxon>
        <taxon>Pseudomonadota</taxon>
        <taxon>Gammaproteobacteria</taxon>
        <taxon>Cellvibrionales</taxon>
        <taxon>Cellvibrionaceae</taxon>
        <taxon>Cellvibrio</taxon>
    </lineage>
</organism>
<reference evidence="1 2" key="1">
    <citation type="journal article" date="2008" name="J. Bacteriol.">
        <title>Insights into plant cell wall degradation from the genome sequence of the soil bacterium Cellvibrio japonicus.</title>
        <authorList>
            <person name="Deboy R.T."/>
            <person name="Mongodin E.F."/>
            <person name="Fouts D.E."/>
            <person name="Tailford L.E."/>
            <person name="Khouri H."/>
            <person name="Emerson J.B."/>
            <person name="Mohamoud Y."/>
            <person name="Watkins K."/>
            <person name="Henrissat B."/>
            <person name="Gilbert H.J."/>
            <person name="Nelson K.E."/>
        </authorList>
    </citation>
    <scope>NUCLEOTIDE SEQUENCE [LARGE SCALE GENOMIC DNA]</scope>
    <source>
        <strain evidence="1 2">Ueda107</strain>
    </source>
</reference>
<evidence type="ECO:0000313" key="2">
    <source>
        <dbReference type="Proteomes" id="UP000001036"/>
    </source>
</evidence>
<dbReference type="eggNOG" id="COG2110">
    <property type="taxonomic scope" value="Bacteria"/>
</dbReference>
<proteinExistence type="predicted"/>
<sequence length="276" mass="31512">MTEQKEKNCFIIMPIADQDGYPQGHFKHVYDNIIAPACELAGYKSQRADEVKASNLIHLDILNKLIEAPIAICDLSTRNPNVLFELGIRQAFDKPVVLIQEKGTPKIFDIAPLRYLEYSKEMKYHDVLRSQQELKDSILATAAADGDAGNVNSIVKLLALNTPAKIPDLKDGKEGLAFEIMQAEMRELRKMMEFSIMNQGRSGRRGSISAIEYERISNLIEKLSANKHLPVEERMQQCHVLMREAEDIMMRCEEKSDHMHFRRLMDRIHQVMAESA</sequence>
<dbReference type="KEGG" id="cja:CJA_0810"/>
<dbReference type="OrthoDB" id="5180013at2"/>
<protein>
    <submittedName>
        <fullName evidence="1">Conserved domain protein</fullName>
    </submittedName>
</protein>
<name>B3PKQ3_CELJU</name>
<dbReference type="EMBL" id="CP000934">
    <property type="protein sequence ID" value="ACE82929.1"/>
    <property type="molecule type" value="Genomic_DNA"/>
</dbReference>